<evidence type="ECO:0000256" key="1">
    <source>
        <dbReference type="ARBA" id="ARBA00001917"/>
    </source>
</evidence>
<dbReference type="Proteomes" id="UP000001880">
    <property type="component" value="Chromosome"/>
</dbReference>
<gene>
    <name evidence="5" type="ordered locus">Hoch_3289</name>
</gene>
<evidence type="ECO:0000259" key="4">
    <source>
        <dbReference type="Pfam" id="PF00724"/>
    </source>
</evidence>
<dbReference type="SUPFAM" id="SSF51395">
    <property type="entry name" value="FMN-linked oxidoreductases"/>
    <property type="match status" value="1"/>
</dbReference>
<evidence type="ECO:0000256" key="3">
    <source>
        <dbReference type="ARBA" id="ARBA00023002"/>
    </source>
</evidence>
<keyword evidence="3" id="KW-0560">Oxidoreductase</keyword>
<protein>
    <submittedName>
        <fullName evidence="5">NADH:flavin oxidoreductase/NADH oxidase</fullName>
    </submittedName>
</protein>
<dbReference type="Gene3D" id="3.20.20.70">
    <property type="entry name" value="Aldolase class I"/>
    <property type="match status" value="1"/>
</dbReference>
<dbReference type="InterPro" id="IPR001155">
    <property type="entry name" value="OxRdtase_FMN_N"/>
</dbReference>
<dbReference type="HOGENOM" id="CLU_012153_0_3_7"/>
<comment type="cofactor">
    <cofactor evidence="1">
        <name>FMN</name>
        <dbReference type="ChEBI" id="CHEBI:58210"/>
    </cofactor>
</comment>
<dbReference type="OrthoDB" id="9784632at2"/>
<name>D0LTU7_HALO1</name>
<keyword evidence="6" id="KW-1185">Reference proteome</keyword>
<evidence type="ECO:0000313" key="5">
    <source>
        <dbReference type="EMBL" id="ACY15791.1"/>
    </source>
</evidence>
<accession>D0LTU7</accession>
<organism evidence="5 6">
    <name type="scientific">Haliangium ochraceum (strain DSM 14365 / JCM 11303 / SMP-2)</name>
    <dbReference type="NCBI Taxonomy" id="502025"/>
    <lineage>
        <taxon>Bacteria</taxon>
        <taxon>Pseudomonadati</taxon>
        <taxon>Myxococcota</taxon>
        <taxon>Polyangia</taxon>
        <taxon>Haliangiales</taxon>
        <taxon>Kofleriaceae</taxon>
        <taxon>Haliangium</taxon>
    </lineage>
</organism>
<dbReference type="GO" id="GO:0010181">
    <property type="term" value="F:FMN binding"/>
    <property type="evidence" value="ECO:0007669"/>
    <property type="project" value="InterPro"/>
</dbReference>
<evidence type="ECO:0000256" key="2">
    <source>
        <dbReference type="ARBA" id="ARBA00005979"/>
    </source>
</evidence>
<dbReference type="PANTHER" id="PTHR22893:SF91">
    <property type="entry name" value="NADPH DEHYDROGENASE 2-RELATED"/>
    <property type="match status" value="1"/>
</dbReference>
<dbReference type="GO" id="GO:0016628">
    <property type="term" value="F:oxidoreductase activity, acting on the CH-CH group of donors, NAD or NADP as acceptor"/>
    <property type="evidence" value="ECO:0007669"/>
    <property type="project" value="UniProtKB-ARBA"/>
</dbReference>
<dbReference type="InterPro" id="IPR013785">
    <property type="entry name" value="Aldolase_TIM"/>
</dbReference>
<evidence type="ECO:0000313" key="6">
    <source>
        <dbReference type="Proteomes" id="UP000001880"/>
    </source>
</evidence>
<comment type="similarity">
    <text evidence="2">Belongs to the NADH:flavin oxidoreductase/NADH oxidase family.</text>
</comment>
<reference evidence="5 6" key="1">
    <citation type="journal article" date="2010" name="Stand. Genomic Sci.">
        <title>Complete genome sequence of Haliangium ochraceum type strain (SMP-2).</title>
        <authorList>
            <consortium name="US DOE Joint Genome Institute (JGI-PGF)"/>
            <person name="Ivanova N."/>
            <person name="Daum C."/>
            <person name="Lang E."/>
            <person name="Abt B."/>
            <person name="Kopitz M."/>
            <person name="Saunders E."/>
            <person name="Lapidus A."/>
            <person name="Lucas S."/>
            <person name="Glavina Del Rio T."/>
            <person name="Nolan M."/>
            <person name="Tice H."/>
            <person name="Copeland A."/>
            <person name="Cheng J.F."/>
            <person name="Chen F."/>
            <person name="Bruce D."/>
            <person name="Goodwin L."/>
            <person name="Pitluck S."/>
            <person name="Mavromatis K."/>
            <person name="Pati A."/>
            <person name="Mikhailova N."/>
            <person name="Chen A."/>
            <person name="Palaniappan K."/>
            <person name="Land M."/>
            <person name="Hauser L."/>
            <person name="Chang Y.J."/>
            <person name="Jeffries C.D."/>
            <person name="Detter J.C."/>
            <person name="Brettin T."/>
            <person name="Rohde M."/>
            <person name="Goker M."/>
            <person name="Bristow J."/>
            <person name="Markowitz V."/>
            <person name="Eisen J.A."/>
            <person name="Hugenholtz P."/>
            <person name="Kyrpides N.C."/>
            <person name="Klenk H.P."/>
        </authorList>
    </citation>
    <scope>NUCLEOTIDE SEQUENCE [LARGE SCALE GENOMIC DNA]</scope>
    <source>
        <strain evidence="6">DSM 14365 / CIP 107738 / JCM 11303 / AJ 13395 / SMP-2</strain>
    </source>
</reference>
<dbReference type="InterPro" id="IPR045247">
    <property type="entry name" value="Oye-like"/>
</dbReference>
<dbReference type="STRING" id="502025.Hoch_3289"/>
<dbReference type="RefSeq" id="WP_012828391.1">
    <property type="nucleotide sequence ID" value="NC_013440.1"/>
</dbReference>
<dbReference type="Pfam" id="PF00724">
    <property type="entry name" value="Oxidored_FMN"/>
    <property type="match status" value="1"/>
</dbReference>
<dbReference type="PANTHER" id="PTHR22893">
    <property type="entry name" value="NADH OXIDOREDUCTASE-RELATED"/>
    <property type="match status" value="1"/>
</dbReference>
<feature type="domain" description="NADH:flavin oxidoreductase/NADH oxidase N-terminal" evidence="4">
    <location>
        <begin position="3"/>
        <end position="334"/>
    </location>
</feature>
<dbReference type="EMBL" id="CP001804">
    <property type="protein sequence ID" value="ACY15791.1"/>
    <property type="molecule type" value="Genomic_DNA"/>
</dbReference>
<dbReference type="FunFam" id="3.20.20.70:FF:000059">
    <property type="entry name" value="N-ethylmaleimide reductase, FMN-linked"/>
    <property type="match status" value="1"/>
</dbReference>
<dbReference type="GO" id="GO:0005829">
    <property type="term" value="C:cytosol"/>
    <property type="evidence" value="ECO:0007669"/>
    <property type="project" value="UniProtKB-ARBA"/>
</dbReference>
<dbReference type="eggNOG" id="COG1902">
    <property type="taxonomic scope" value="Bacteria"/>
</dbReference>
<dbReference type="KEGG" id="hoh:Hoch_3289"/>
<sequence length="362" mass="39573">MSKLFEPYQLHDLSLKNRIALAPMTRSRAGKERLANPIMAEHYAQRCGAGLLITEATTVSTQANGWDQSPGIYTRAMSDSWKQVVEAVHAQGSRIFLQLWHTGRASHSSFHDGALPVAASAIKIEGSGAHTATGKQPHEVPRALETAEIPGVVDDFRKAAQYAKDAGMDGVELHAANGYLVDNFLQSKTNHRDDIYGGSVDNRTRFLKEIVEALCTVFPSNRVGVRLSPNGVYNDMGSPDFREQFAHALSVLDGFDLCYAHLMDGLAFGFHKLGEPFTLADARKSFRGPLIGNCGYTQEDAEARIDAGEADMIAFGRPFISNPDLVERMQNGWPLAGDASFEQMYAPTGAVGYNDFPAYQKS</sequence>
<dbReference type="CDD" id="cd02933">
    <property type="entry name" value="OYE_like_FMN"/>
    <property type="match status" value="1"/>
</dbReference>
<dbReference type="AlphaFoldDB" id="D0LTU7"/>
<proteinExistence type="inferred from homology"/>